<keyword evidence="1" id="KW-0472">Membrane</keyword>
<proteinExistence type="predicted"/>
<dbReference type="Proteomes" id="UP000197277">
    <property type="component" value="Unassembled WGS sequence"/>
</dbReference>
<evidence type="ECO:0000313" key="2">
    <source>
        <dbReference type="EMBL" id="OWP62252.1"/>
    </source>
</evidence>
<comment type="caution">
    <text evidence="2">The sequence shown here is derived from an EMBL/GenBank/DDBJ whole genome shotgun (WGS) entry which is preliminary data.</text>
</comment>
<organism evidence="2 3">
    <name type="scientific">Hymenobacter amundsenii</name>
    <dbReference type="NCBI Taxonomy" id="2006685"/>
    <lineage>
        <taxon>Bacteria</taxon>
        <taxon>Pseudomonadati</taxon>
        <taxon>Bacteroidota</taxon>
        <taxon>Cytophagia</taxon>
        <taxon>Cytophagales</taxon>
        <taxon>Hymenobacteraceae</taxon>
        <taxon>Hymenobacter</taxon>
    </lineage>
</organism>
<gene>
    <name evidence="2" type="ORF">CDA63_15225</name>
</gene>
<accession>A0A246FI92</accession>
<keyword evidence="3" id="KW-1185">Reference proteome</keyword>
<keyword evidence="1" id="KW-0812">Transmembrane</keyword>
<evidence type="ECO:0000313" key="3">
    <source>
        <dbReference type="Proteomes" id="UP000197277"/>
    </source>
</evidence>
<sequence length="134" mass="14346">MRVRSSFRTLGWLALAWMISLAALLTVVARTLSVPQLLLGAGVPTVLLAGLVGYYFGQVSTREGLLRVRYPLRFPGKTYLLLHSEVTALSVRRGLTTTLVFHLGREMAVSLSVAALDPAAIAAVTAWVGQQGPG</sequence>
<protein>
    <submittedName>
        <fullName evidence="2">Uncharacterized protein</fullName>
    </submittedName>
</protein>
<keyword evidence="1" id="KW-1133">Transmembrane helix</keyword>
<dbReference type="AlphaFoldDB" id="A0A246FI92"/>
<dbReference type="RefSeq" id="WP_088465315.1">
    <property type="nucleotide sequence ID" value="NZ_NIRR01000029.1"/>
</dbReference>
<feature type="transmembrane region" description="Helical" evidence="1">
    <location>
        <begin position="39"/>
        <end position="57"/>
    </location>
</feature>
<name>A0A246FI92_9BACT</name>
<dbReference type="EMBL" id="NIRR01000029">
    <property type="protein sequence ID" value="OWP62252.1"/>
    <property type="molecule type" value="Genomic_DNA"/>
</dbReference>
<reference evidence="2 3" key="1">
    <citation type="submission" date="2017-06" db="EMBL/GenBank/DDBJ databases">
        <title>Hymenobacter amundsenii sp. nov. isolated from regoliths in Antarctica.</title>
        <authorList>
            <person name="Sedlacek I."/>
            <person name="Kralova S."/>
            <person name="Pantucek R."/>
            <person name="Svec P."/>
            <person name="Holochova P."/>
            <person name="Stankova E."/>
            <person name="Vrbovska V."/>
            <person name="Busse H.-J."/>
        </authorList>
    </citation>
    <scope>NUCLEOTIDE SEQUENCE [LARGE SCALE GENOMIC DNA]</scope>
    <source>
        <strain evidence="2 3">CCM 8682</strain>
    </source>
</reference>
<evidence type="ECO:0000256" key="1">
    <source>
        <dbReference type="SAM" id="Phobius"/>
    </source>
</evidence>